<comment type="caution">
    <text evidence="3">The sequence shown here is derived from an EMBL/GenBank/DDBJ whole genome shotgun (WGS) entry which is preliminary data.</text>
</comment>
<accession>A0A2T0N3J6</accession>
<dbReference type="InterPro" id="IPR000835">
    <property type="entry name" value="HTH_MarR-typ"/>
</dbReference>
<feature type="domain" description="HTH marR-type" evidence="2">
    <location>
        <begin position="1"/>
        <end position="138"/>
    </location>
</feature>
<dbReference type="RefSeq" id="WP_181307351.1">
    <property type="nucleotide sequence ID" value="NZ_PVNG01000005.1"/>
</dbReference>
<organism evidence="3 4">
    <name type="scientific">Nonomuraea fuscirosea</name>
    <dbReference type="NCBI Taxonomy" id="1291556"/>
    <lineage>
        <taxon>Bacteria</taxon>
        <taxon>Bacillati</taxon>
        <taxon>Actinomycetota</taxon>
        <taxon>Actinomycetes</taxon>
        <taxon>Streptosporangiales</taxon>
        <taxon>Streptosporangiaceae</taxon>
        <taxon>Nonomuraea</taxon>
    </lineage>
</organism>
<gene>
    <name evidence="3" type="ORF">B0I32_105156</name>
</gene>
<dbReference type="SUPFAM" id="SSF46785">
    <property type="entry name" value="Winged helix' DNA-binding domain"/>
    <property type="match status" value="1"/>
</dbReference>
<evidence type="ECO:0000259" key="2">
    <source>
        <dbReference type="PROSITE" id="PS50995"/>
    </source>
</evidence>
<dbReference type="Proteomes" id="UP000238312">
    <property type="component" value="Unassembled WGS sequence"/>
</dbReference>
<dbReference type="PROSITE" id="PS50995">
    <property type="entry name" value="HTH_MARR_2"/>
    <property type="match status" value="1"/>
</dbReference>
<protein>
    <submittedName>
        <fullName evidence="3">MarR family transcriptional regulator</fullName>
    </submittedName>
</protein>
<dbReference type="InterPro" id="IPR036388">
    <property type="entry name" value="WH-like_DNA-bd_sf"/>
</dbReference>
<dbReference type="InterPro" id="IPR036390">
    <property type="entry name" value="WH_DNA-bd_sf"/>
</dbReference>
<evidence type="ECO:0000313" key="3">
    <source>
        <dbReference type="EMBL" id="PRX66716.1"/>
    </source>
</evidence>
<evidence type="ECO:0000313" key="4">
    <source>
        <dbReference type="Proteomes" id="UP000238312"/>
    </source>
</evidence>
<reference evidence="3 4" key="1">
    <citation type="submission" date="2018-03" db="EMBL/GenBank/DDBJ databases">
        <title>Genomic Encyclopedia of Type Strains, Phase III (KMG-III): the genomes of soil and plant-associated and newly described type strains.</title>
        <authorList>
            <person name="Whitman W."/>
        </authorList>
    </citation>
    <scope>NUCLEOTIDE SEQUENCE [LARGE SCALE GENOMIC DNA]</scope>
    <source>
        <strain evidence="3 4">CGMCC 4.7104</strain>
    </source>
</reference>
<dbReference type="AlphaFoldDB" id="A0A2T0N3J6"/>
<dbReference type="PANTHER" id="PTHR39515:SF2">
    <property type="entry name" value="HTH-TYPE TRANSCRIPTIONAL REGULATOR RV0880"/>
    <property type="match status" value="1"/>
</dbReference>
<proteinExistence type="predicted"/>
<keyword evidence="4" id="KW-1185">Reference proteome</keyword>
<dbReference type="InterPro" id="IPR052526">
    <property type="entry name" value="HTH-type_Bedaq_tolerance"/>
</dbReference>
<dbReference type="Gene3D" id="1.10.10.10">
    <property type="entry name" value="Winged helix-like DNA-binding domain superfamily/Winged helix DNA-binding domain"/>
    <property type="match status" value="1"/>
</dbReference>
<dbReference type="Pfam" id="PF01047">
    <property type="entry name" value="MarR"/>
    <property type="match status" value="1"/>
</dbReference>
<dbReference type="GO" id="GO:0003700">
    <property type="term" value="F:DNA-binding transcription factor activity"/>
    <property type="evidence" value="ECO:0007669"/>
    <property type="project" value="InterPro"/>
</dbReference>
<dbReference type="PANTHER" id="PTHR39515">
    <property type="entry name" value="CONSERVED PROTEIN"/>
    <property type="match status" value="1"/>
</dbReference>
<evidence type="ECO:0000256" key="1">
    <source>
        <dbReference type="SAM" id="MobiDB-lite"/>
    </source>
</evidence>
<dbReference type="EMBL" id="PVNG01000005">
    <property type="protein sequence ID" value="PRX66716.1"/>
    <property type="molecule type" value="Genomic_DNA"/>
</dbReference>
<dbReference type="SMART" id="SM00347">
    <property type="entry name" value="HTH_MARR"/>
    <property type="match status" value="1"/>
</dbReference>
<feature type="region of interest" description="Disordered" evidence="1">
    <location>
        <begin position="147"/>
        <end position="168"/>
    </location>
</feature>
<sequence>MNQSVRALEYEAMLLWRHRDMRQHSARGDDRHLDRSAYVLLSRLELEGPMSIGQLSEAFKVASSTINRQSAAMLCAGLVERIPDPEGGIARKFRVTEEGRRRLNEERDRNVRGLERILAGWSEEDTAAFAAYLRRFNAGMESLAAQSAPGPLAGRLGAEVEAEAEAEA</sequence>
<name>A0A2T0N3J6_9ACTN</name>